<dbReference type="Proteomes" id="UP000194265">
    <property type="component" value="Chromosome"/>
</dbReference>
<accession>A0A1X9T2N7</accession>
<organism evidence="1 2">
    <name type="scientific">Campylobacter vicugnae</name>
    <dbReference type="NCBI Taxonomy" id="1660076"/>
    <lineage>
        <taxon>Bacteria</taxon>
        <taxon>Pseudomonadati</taxon>
        <taxon>Campylobacterota</taxon>
        <taxon>Epsilonproteobacteria</taxon>
        <taxon>Campylobacterales</taxon>
        <taxon>Campylobacteraceae</taxon>
        <taxon>Campylobacter</taxon>
    </lineage>
</organism>
<gene>
    <name evidence="1" type="ORF">CVIC8964_1297</name>
</gene>
<reference evidence="1 2" key="1">
    <citation type="journal article" date="2017" name="Genome Biol. Evol.">
        <title>Comparative Genomic Analysis Identifies a Campylobacter Clade Deficient in Selenium Metabolism.</title>
        <authorList>
            <person name="Miller W.G."/>
            <person name="Yee E."/>
            <person name="Lopes B.S."/>
            <person name="Chapman M.H."/>
            <person name="Huynh S."/>
            <person name="Bono J.L."/>
            <person name="Parker C.T."/>
            <person name="Strachan N.J.C."/>
            <person name="Forbes K.J."/>
        </authorList>
    </citation>
    <scope>NUCLEOTIDE SEQUENCE [LARGE SCALE GENOMIC DNA]</scope>
    <source>
        <strain evidence="1 2">RM8964</strain>
    </source>
</reference>
<name>A0A1X9T2N7_9BACT</name>
<dbReference type="STRING" id="1660074.CVIC8964_1297"/>
<evidence type="ECO:0000313" key="2">
    <source>
        <dbReference type="Proteomes" id="UP000194265"/>
    </source>
</evidence>
<proteinExistence type="predicted"/>
<dbReference type="AlphaFoldDB" id="A0A1X9T2N7"/>
<protein>
    <submittedName>
        <fullName evidence="1">Uncharacterized protein</fullName>
    </submittedName>
</protein>
<dbReference type="EMBL" id="CP018791">
    <property type="protein sequence ID" value="ARR02686.1"/>
    <property type="molecule type" value="Genomic_DNA"/>
</dbReference>
<evidence type="ECO:0000313" key="1">
    <source>
        <dbReference type="EMBL" id="ARR02686.1"/>
    </source>
</evidence>
<sequence>MKRHVITADIKRLKEFESTDPYIGVGLGKWILVELKTGLDSIVGLRLDDRELTIEDEEKATAFGLPSGSILYSINASDFSVKQISLTNGNSVTTVEIELRDTPSNVELWGEKNFILQDNGDLSFEKVSSKALPDSVFFDFNDGSDTGTVHFTNLPVNCVILLERTLDGKYSGLLLKHNTKGYDRSGVSNNYNLTVVRGSGDGFTLQNRNWDEHRSEWSSSANDYGPFRPLATSAQTSVAKDWTNGKLSITYTGSGVYKFLFNDEEWFSYDMNEGSSLVGSGKATADEVIYKVGLMYGYSSSHQKGVITNVAIS</sequence>
<dbReference type="RefSeq" id="WP_086333932.1">
    <property type="nucleotide sequence ID" value="NZ_CP018791.1"/>
</dbReference>